<evidence type="ECO:0000313" key="1">
    <source>
        <dbReference type="EMBL" id="CAD8175478.1"/>
    </source>
</evidence>
<dbReference type="AlphaFoldDB" id="A0A8S1VCX6"/>
<gene>
    <name evidence="1" type="ORF">POCTA_138.1.T0650228</name>
</gene>
<dbReference type="OMA" id="KTFSEWD"/>
<reference evidence="1" key="1">
    <citation type="submission" date="2021-01" db="EMBL/GenBank/DDBJ databases">
        <authorList>
            <consortium name="Genoscope - CEA"/>
            <person name="William W."/>
        </authorList>
    </citation>
    <scope>NUCLEOTIDE SEQUENCE</scope>
</reference>
<protein>
    <submittedName>
        <fullName evidence="1">Uncharacterized protein</fullName>
    </submittedName>
</protein>
<comment type="caution">
    <text evidence="1">The sequence shown here is derived from an EMBL/GenBank/DDBJ whole genome shotgun (WGS) entry which is preliminary data.</text>
</comment>
<organism evidence="1 2">
    <name type="scientific">Paramecium octaurelia</name>
    <dbReference type="NCBI Taxonomy" id="43137"/>
    <lineage>
        <taxon>Eukaryota</taxon>
        <taxon>Sar</taxon>
        <taxon>Alveolata</taxon>
        <taxon>Ciliophora</taxon>
        <taxon>Intramacronucleata</taxon>
        <taxon>Oligohymenophorea</taxon>
        <taxon>Peniculida</taxon>
        <taxon>Parameciidae</taxon>
        <taxon>Paramecium</taxon>
    </lineage>
</organism>
<proteinExistence type="predicted"/>
<keyword evidence="2" id="KW-1185">Reference proteome</keyword>
<dbReference type="EMBL" id="CAJJDP010000064">
    <property type="protein sequence ID" value="CAD8175478.1"/>
    <property type="molecule type" value="Genomic_DNA"/>
</dbReference>
<evidence type="ECO:0000313" key="2">
    <source>
        <dbReference type="Proteomes" id="UP000683925"/>
    </source>
</evidence>
<dbReference type="OrthoDB" id="283818at2759"/>
<name>A0A8S1VCX6_PAROT</name>
<dbReference type="Proteomes" id="UP000683925">
    <property type="component" value="Unassembled WGS sequence"/>
</dbReference>
<accession>A0A8S1VCX6</accession>
<sequence length="111" mass="13344">MNFNRGPRPSFSMPKQIESFKEEKPYSYVDIESTDCFRNEKIIKNVKFAPTITVFLRFQDEDIMKFKERLRKQILQTKETFDFNPSLDEPKKKGQLKSCLKTFSEWDSQQF</sequence>